<evidence type="ECO:0000313" key="2">
    <source>
        <dbReference type="Proteomes" id="UP001418637"/>
    </source>
</evidence>
<sequence>MTMNKQLNQTDTTFIISLRTRDGTEALEVIAAITNYNVALAAYEQALLVYPRQRIALKQGNNVLREHLVPGMGDLGTDFA</sequence>
<keyword evidence="2" id="KW-1185">Reference proteome</keyword>
<dbReference type="RefSeq" id="WP_346336649.1">
    <property type="nucleotide sequence ID" value="NZ_JBBYXI010000002.1"/>
</dbReference>
<accession>A0ABV0BI33</accession>
<organism evidence="1 2">
    <name type="scientific">Hohaiivirga grylli</name>
    <dbReference type="NCBI Taxonomy" id="3133970"/>
    <lineage>
        <taxon>Bacteria</taxon>
        <taxon>Pseudomonadati</taxon>
        <taxon>Pseudomonadota</taxon>
        <taxon>Alphaproteobacteria</taxon>
        <taxon>Hyphomicrobiales</taxon>
        <taxon>Methylobacteriaceae</taxon>
        <taxon>Hohaiivirga</taxon>
    </lineage>
</organism>
<reference evidence="1 2" key="1">
    <citation type="submission" date="2024-04" db="EMBL/GenBank/DDBJ databases">
        <title>A novel species isolated from cricket.</title>
        <authorList>
            <person name="Wang H.-C."/>
        </authorList>
    </citation>
    <scope>NUCLEOTIDE SEQUENCE [LARGE SCALE GENOMIC DNA]</scope>
    <source>
        <strain evidence="1 2">WL0021</strain>
    </source>
</reference>
<evidence type="ECO:0000313" key="1">
    <source>
        <dbReference type="EMBL" id="MEN3930649.1"/>
    </source>
</evidence>
<dbReference type="EMBL" id="JBBYXI010000002">
    <property type="protein sequence ID" value="MEN3930649.1"/>
    <property type="molecule type" value="Genomic_DNA"/>
</dbReference>
<gene>
    <name evidence="1" type="ORF">WJT86_06165</name>
</gene>
<dbReference type="Proteomes" id="UP001418637">
    <property type="component" value="Unassembled WGS sequence"/>
</dbReference>
<protein>
    <submittedName>
        <fullName evidence="1">Uncharacterized protein</fullName>
    </submittedName>
</protein>
<proteinExistence type="predicted"/>
<comment type="caution">
    <text evidence="1">The sequence shown here is derived from an EMBL/GenBank/DDBJ whole genome shotgun (WGS) entry which is preliminary data.</text>
</comment>
<name>A0ABV0BI33_9HYPH</name>